<dbReference type="Pfam" id="PF01632">
    <property type="entry name" value="Ribosomal_L35p"/>
    <property type="match status" value="1"/>
</dbReference>
<dbReference type="Gene3D" id="4.10.410.60">
    <property type="match status" value="1"/>
</dbReference>
<dbReference type="GO" id="GO:0006412">
    <property type="term" value="P:translation"/>
    <property type="evidence" value="ECO:0007669"/>
    <property type="project" value="UniProtKB-UniRule"/>
</dbReference>
<dbReference type="PRINTS" id="PR00064">
    <property type="entry name" value="RIBOSOMALL35"/>
</dbReference>
<dbReference type="HAMAP" id="MF_00514">
    <property type="entry name" value="Ribosomal_bL35"/>
    <property type="match status" value="1"/>
</dbReference>
<dbReference type="STRING" id="1121331.SAMN02745248_02097"/>
<dbReference type="InterPro" id="IPR001706">
    <property type="entry name" value="Ribosomal_bL35"/>
</dbReference>
<dbReference type="Proteomes" id="UP000183952">
    <property type="component" value="Unassembled WGS sequence"/>
</dbReference>
<dbReference type="InterPro" id="IPR021137">
    <property type="entry name" value="Ribosomal_bL35-like"/>
</dbReference>
<evidence type="ECO:0000313" key="7">
    <source>
        <dbReference type="EMBL" id="SHK22963.1"/>
    </source>
</evidence>
<sequence length="65" mass="7424">MPKMKTCRGAAKRFKKTGTGKLKRAKAYKGHLLTSKSQKTKRNLRKATLVSDCQEKVMKKLLPYL</sequence>
<evidence type="ECO:0000256" key="6">
    <source>
        <dbReference type="RuleBase" id="RU000568"/>
    </source>
</evidence>
<dbReference type="NCBIfam" id="TIGR00001">
    <property type="entry name" value="rpmI_bact"/>
    <property type="match status" value="1"/>
</dbReference>
<dbReference type="PANTHER" id="PTHR33343">
    <property type="entry name" value="54S RIBOSOMAL PROTEIN BL35M"/>
    <property type="match status" value="1"/>
</dbReference>
<dbReference type="RefSeq" id="WP_072904036.1">
    <property type="nucleotide sequence ID" value="NZ_FRAD01000018.1"/>
</dbReference>
<name>A0A1M6QS75_9CLOT</name>
<evidence type="ECO:0000313" key="8">
    <source>
        <dbReference type="Proteomes" id="UP000183952"/>
    </source>
</evidence>
<proteinExistence type="inferred from homology"/>
<dbReference type="GO" id="GO:0022625">
    <property type="term" value="C:cytosolic large ribosomal subunit"/>
    <property type="evidence" value="ECO:0007669"/>
    <property type="project" value="TreeGrafter"/>
</dbReference>
<dbReference type="PROSITE" id="PS00936">
    <property type="entry name" value="RIBOSOMAL_L35"/>
    <property type="match status" value="1"/>
</dbReference>
<dbReference type="OrthoDB" id="47476at2"/>
<gene>
    <name evidence="5" type="primary">rpmI</name>
    <name evidence="7" type="ORF">SAMN02745248_02097</name>
</gene>
<reference evidence="7 8" key="1">
    <citation type="submission" date="2016-11" db="EMBL/GenBank/DDBJ databases">
        <authorList>
            <person name="Jaros S."/>
            <person name="Januszkiewicz K."/>
            <person name="Wedrychowicz H."/>
        </authorList>
    </citation>
    <scope>NUCLEOTIDE SEQUENCE [LARGE SCALE GENOMIC DNA]</scope>
    <source>
        <strain evidence="7 8">DSM 3090</strain>
    </source>
</reference>
<protein>
    <recommendedName>
        <fullName evidence="4 5">Large ribosomal subunit protein bL35</fullName>
    </recommendedName>
</protein>
<organism evidence="7 8">
    <name type="scientific">Hathewaya proteolytica DSM 3090</name>
    <dbReference type="NCBI Taxonomy" id="1121331"/>
    <lineage>
        <taxon>Bacteria</taxon>
        <taxon>Bacillati</taxon>
        <taxon>Bacillota</taxon>
        <taxon>Clostridia</taxon>
        <taxon>Eubacteriales</taxon>
        <taxon>Clostridiaceae</taxon>
        <taxon>Hathewaya</taxon>
    </lineage>
</organism>
<dbReference type="InterPro" id="IPR037229">
    <property type="entry name" value="Ribosomal_bL35_sf"/>
</dbReference>
<evidence type="ECO:0000256" key="5">
    <source>
        <dbReference type="HAMAP-Rule" id="MF_00514"/>
    </source>
</evidence>
<evidence type="ECO:0000256" key="1">
    <source>
        <dbReference type="ARBA" id="ARBA00006598"/>
    </source>
</evidence>
<dbReference type="SUPFAM" id="SSF143034">
    <property type="entry name" value="L35p-like"/>
    <property type="match status" value="1"/>
</dbReference>
<dbReference type="InterPro" id="IPR018265">
    <property type="entry name" value="Ribosomal_bL35_CS"/>
</dbReference>
<evidence type="ECO:0000256" key="2">
    <source>
        <dbReference type="ARBA" id="ARBA00022980"/>
    </source>
</evidence>
<dbReference type="GO" id="GO:0003735">
    <property type="term" value="F:structural constituent of ribosome"/>
    <property type="evidence" value="ECO:0007669"/>
    <property type="project" value="InterPro"/>
</dbReference>
<dbReference type="PANTHER" id="PTHR33343:SF1">
    <property type="entry name" value="LARGE RIBOSOMAL SUBUNIT PROTEIN BL35M"/>
    <property type="match status" value="1"/>
</dbReference>
<evidence type="ECO:0000256" key="3">
    <source>
        <dbReference type="ARBA" id="ARBA00023274"/>
    </source>
</evidence>
<dbReference type="AlphaFoldDB" id="A0A1M6QS75"/>
<evidence type="ECO:0000256" key="4">
    <source>
        <dbReference type="ARBA" id="ARBA00071664"/>
    </source>
</evidence>
<keyword evidence="8" id="KW-1185">Reference proteome</keyword>
<dbReference type="FunFam" id="4.10.410.60:FF:000001">
    <property type="entry name" value="50S ribosomal protein L35"/>
    <property type="match status" value="1"/>
</dbReference>
<keyword evidence="3 5" id="KW-0687">Ribonucleoprotein</keyword>
<comment type="similarity">
    <text evidence="1 5 6">Belongs to the bacterial ribosomal protein bL35 family.</text>
</comment>
<accession>A0A1M6QS75</accession>
<keyword evidence="2 5" id="KW-0689">Ribosomal protein</keyword>
<dbReference type="EMBL" id="FRAD01000018">
    <property type="protein sequence ID" value="SHK22963.1"/>
    <property type="molecule type" value="Genomic_DNA"/>
</dbReference>